<dbReference type="SUPFAM" id="SSF52172">
    <property type="entry name" value="CheY-like"/>
    <property type="match status" value="1"/>
</dbReference>
<dbReference type="InterPro" id="IPR003661">
    <property type="entry name" value="HisK_dim/P_dom"/>
</dbReference>
<dbReference type="FunFam" id="3.30.565.10:FF:000010">
    <property type="entry name" value="Sensor histidine kinase RcsC"/>
    <property type="match status" value="1"/>
</dbReference>
<dbReference type="InterPro" id="IPR035965">
    <property type="entry name" value="PAS-like_dom_sf"/>
</dbReference>
<dbReference type="Pfam" id="PF08447">
    <property type="entry name" value="PAS_3"/>
    <property type="match status" value="2"/>
</dbReference>
<reference evidence="23 24" key="1">
    <citation type="journal article" date="2013" name="Front. Microbiol.">
        <title>Comparative genomic analyses of the cyanobacterium, Lyngbya aestuarii BL J, a powerful hydrogen producer.</title>
        <authorList>
            <person name="Kothari A."/>
            <person name="Vaughn M."/>
            <person name="Garcia-Pichel F."/>
        </authorList>
    </citation>
    <scope>NUCLEOTIDE SEQUENCE [LARGE SCALE GENOMIC DNA]</scope>
    <source>
        <strain evidence="23 24">BL J</strain>
    </source>
</reference>
<dbReference type="InterPro" id="IPR011006">
    <property type="entry name" value="CheY-like_superfamily"/>
</dbReference>
<evidence type="ECO:0000256" key="11">
    <source>
        <dbReference type="ARBA" id="ARBA00022989"/>
    </source>
</evidence>
<dbReference type="EMBL" id="AUZM01000018">
    <property type="protein sequence ID" value="ERT07755.1"/>
    <property type="molecule type" value="Genomic_DNA"/>
</dbReference>
<comment type="subcellular location">
    <subcellularLocation>
        <location evidence="2">Membrane</location>
    </subcellularLocation>
</comment>
<sequence length="1668" mass="191687">MFFLFQRLKRTWLNSHWLSILVGLNFSVIAIFLGRQVQMREHNYLQKFIQSDFQGIEAAFTNQFNHKISSLNRMGNRWILWGEKKKNLWQTDTYSYLDSNPYILALGRINPNSQVQWVIPTIETQNITRSHQEIKRSQKRVITQSQVFNQTQISDLIELNYFNPKLNDGLLIYVPLIKDQEFQGWLVALIHVNTLFETLLQELATVHDYQIFLLEGQDKIYQTYSLEANQSISPEQVAYSQTIPVEIAGASWQLQIIPTSKLLSQYESNLPTVIIYGGLLISGLLGFMVYLLQGRTRQLEHIQQLNRSLQTLSECNQALVRATTKQELLKEICQILVKIGGFQRVRVGFLQADCNTLSWVAEEGVEEFSKLVGSCCQTLLNDTETSTTTVLQTGVYNVALLNSSKEDSTEPKKTYIANFPLFKLNENDHSILRENHSSSIHRDILGVLVLESTQQEAFNEAEIPLLQELASDLAYGINTLQIRRARQESEEKFRQIAENIGDVFFVRSLHPLQVLYVNPIYEKIWEQSCQELYQKHDAWLDAVHPDDREFLLEQLNPALNSGELAVEYRIIQSTGDIRWILSKAFPLCNEQNEVYRTIEIASDITNRKQAEEQLSKLSERLKLALKSGKIGIWEWDIVNNILTWDERMYELYGVKLSDFEGVYQAWQQGLHPEDREHSEWICQQALQGKREYNTELRVVHPDGSIHYLKADAIVQRNEAGEPIGMVGINYDITDRKQAEISLKTQKEFLQKIVDNIPVMIALMDSQRNFLWVNPEWEKVSGYKFEEIDQFDIWEDAFPDPEYRQFILEKLQTDIGNWVDMKIQVRDGRLTEQSWINILLSDGQIIAIGQDITERKRDNQKLRESEERLRKVLENMTVMLDAFDEQGNIIVWNKACEQVTGYTAAEMINNPEALVWLYPDPEYRQNMIDSWQERGNDYYDWEWNLTAKDGSFKTISWTNVSDVYPVPGWATWGIGIDVTERKHQEEKQRLLYEINQAMTGAEDLDSALEIALSFICESIDWDFAEAWIPDIEQQSLELCSHFYSNSLNFEDFFLGSIKTKYSPNEGVPGRVFMTQKPEWLTPISQQLDSVYLRKDLAKLVKLETALAIPIQLETQVVAIFIFYCREFREQDQHLIELICSLGDQLALTLQRRRIEQEVREVNQHLEKRVKVRTAALELTNQALKQSKANADAANVAKSKFLAQMSHELRTPLNGILGYTQILQRDQTLTEQQQQSVEIIYKCGTHLLDLINDILDLAKIEAQKMDLYPNEIKLQAFLDEIAVIMAPRAKGKGLTWTYFSDPQLSNLSCLVDQKRLRQILLNLLSNAVKFTDTGGVMFEVEVISPFTNSNPYVTLRFKVQDTGIGIPSDQIESLFQPFEQGAEAYKQSEGTGLGLTITQKLLEMMGTKLEVESQYNQGSLFSFELQLPIVEGVDLPNSVAREQSKKIVGIVGESPQVLVIDDRLENCLFLQDFLSSIGFRVETANNGKVGLEKVELLYRDLDLIITDLVMPEMGGLEMIAKIRENPVYKNLKIIVASASVFVADQALCFDAGGDAFLIKPINSSDLLKKLDELLTIQWIYAEEDDSLSVLTESIQSSGELSVNIDDLLLENLYELALDGKIKQIKQQALNLKQVDPSHAPFAEILLELANNFQEKEICNLLEKYRSKNHE</sequence>
<feature type="domain" description="Response regulatory" evidence="19">
    <location>
        <begin position="1454"/>
        <end position="1572"/>
    </location>
</feature>
<feature type="domain" description="PAS" evidence="20">
    <location>
        <begin position="489"/>
        <end position="562"/>
    </location>
</feature>
<dbReference type="InterPro" id="IPR000700">
    <property type="entry name" value="PAS-assoc_C"/>
</dbReference>
<dbReference type="PROSITE" id="PS50113">
    <property type="entry name" value="PAC"/>
    <property type="match status" value="2"/>
</dbReference>
<dbReference type="SUPFAM" id="SSF55874">
    <property type="entry name" value="ATPase domain of HSP90 chaperone/DNA topoisomerase II/histidine kinase"/>
    <property type="match status" value="1"/>
</dbReference>
<dbReference type="Gene3D" id="3.30.450.40">
    <property type="match status" value="2"/>
</dbReference>
<dbReference type="Pfam" id="PF13185">
    <property type="entry name" value="GAF_2"/>
    <property type="match status" value="1"/>
</dbReference>
<dbReference type="PRINTS" id="PR00344">
    <property type="entry name" value="BCTRLSENSOR"/>
</dbReference>
<dbReference type="InterPro" id="IPR036097">
    <property type="entry name" value="HisK_dim/P_sf"/>
</dbReference>
<evidence type="ECO:0000256" key="2">
    <source>
        <dbReference type="ARBA" id="ARBA00004370"/>
    </source>
</evidence>
<dbReference type="SUPFAM" id="SSF55781">
    <property type="entry name" value="GAF domain-like"/>
    <property type="match status" value="2"/>
</dbReference>
<dbReference type="SMART" id="SM00448">
    <property type="entry name" value="REC"/>
    <property type="match status" value="1"/>
</dbReference>
<dbReference type="Pfam" id="PF13188">
    <property type="entry name" value="PAS_8"/>
    <property type="match status" value="1"/>
</dbReference>
<dbReference type="SUPFAM" id="SSF47384">
    <property type="entry name" value="Homodimeric domain of signal transducing histidine kinase"/>
    <property type="match status" value="1"/>
</dbReference>
<dbReference type="Proteomes" id="UP000017127">
    <property type="component" value="Unassembled WGS sequence"/>
</dbReference>
<evidence type="ECO:0000259" key="20">
    <source>
        <dbReference type="PROSITE" id="PS50112"/>
    </source>
</evidence>
<dbReference type="InterPro" id="IPR004358">
    <property type="entry name" value="Sig_transdc_His_kin-like_C"/>
</dbReference>
<dbReference type="Pfam" id="PF00072">
    <property type="entry name" value="Response_reg"/>
    <property type="match status" value="1"/>
</dbReference>
<feature type="domain" description="PAC" evidence="21">
    <location>
        <begin position="564"/>
        <end position="616"/>
    </location>
</feature>
<dbReference type="PROSITE" id="PS50110">
    <property type="entry name" value="RESPONSE_REGULATORY"/>
    <property type="match status" value="1"/>
</dbReference>
<organism evidence="23 24">
    <name type="scientific">Lyngbya aestuarii BL J</name>
    <dbReference type="NCBI Taxonomy" id="1348334"/>
    <lineage>
        <taxon>Bacteria</taxon>
        <taxon>Bacillati</taxon>
        <taxon>Cyanobacteriota</taxon>
        <taxon>Cyanophyceae</taxon>
        <taxon>Oscillatoriophycideae</taxon>
        <taxon>Oscillatoriales</taxon>
        <taxon>Microcoleaceae</taxon>
        <taxon>Lyngbya</taxon>
    </lineage>
</organism>
<dbReference type="GO" id="GO:0009927">
    <property type="term" value="F:histidine phosphotransfer kinase activity"/>
    <property type="evidence" value="ECO:0007669"/>
    <property type="project" value="TreeGrafter"/>
</dbReference>
<dbReference type="SMART" id="SM00388">
    <property type="entry name" value="HisKA"/>
    <property type="match status" value="1"/>
</dbReference>
<name>U7QKW1_9CYAN</name>
<evidence type="ECO:0000259" key="19">
    <source>
        <dbReference type="PROSITE" id="PS50110"/>
    </source>
</evidence>
<keyword evidence="24" id="KW-1185">Reference proteome</keyword>
<evidence type="ECO:0000256" key="4">
    <source>
        <dbReference type="ARBA" id="ARBA00012438"/>
    </source>
</evidence>
<evidence type="ECO:0000259" key="22">
    <source>
        <dbReference type="PROSITE" id="PS50839"/>
    </source>
</evidence>
<feature type="coiled-coil region" evidence="16">
    <location>
        <begin position="600"/>
        <end position="627"/>
    </location>
</feature>
<evidence type="ECO:0000256" key="8">
    <source>
        <dbReference type="ARBA" id="ARBA00022741"/>
    </source>
</evidence>
<evidence type="ECO:0000256" key="3">
    <source>
        <dbReference type="ARBA" id="ARBA00006402"/>
    </source>
</evidence>
<feature type="domain" description="Histidine kinase" evidence="18">
    <location>
        <begin position="1202"/>
        <end position="1427"/>
    </location>
</feature>
<feature type="modified residue" description="4-aspartylphosphate" evidence="15">
    <location>
        <position position="1505"/>
    </location>
</feature>
<dbReference type="CDD" id="cd17546">
    <property type="entry name" value="REC_hyHK_CKI1_RcsC-like"/>
    <property type="match status" value="1"/>
</dbReference>
<dbReference type="GO" id="GO:0005524">
    <property type="term" value="F:ATP binding"/>
    <property type="evidence" value="ECO:0007669"/>
    <property type="project" value="UniProtKB-KW"/>
</dbReference>
<dbReference type="InterPro" id="IPR029016">
    <property type="entry name" value="GAF-like_dom_sf"/>
</dbReference>
<evidence type="ECO:0000313" key="24">
    <source>
        <dbReference type="Proteomes" id="UP000017127"/>
    </source>
</evidence>
<dbReference type="InterPro" id="IPR003018">
    <property type="entry name" value="GAF"/>
</dbReference>
<evidence type="ECO:0000259" key="21">
    <source>
        <dbReference type="PROSITE" id="PS50113"/>
    </source>
</evidence>
<feature type="domain" description="PAS" evidence="20">
    <location>
        <begin position="617"/>
        <end position="689"/>
    </location>
</feature>
<dbReference type="GO" id="GO:0005886">
    <property type="term" value="C:plasma membrane"/>
    <property type="evidence" value="ECO:0007669"/>
    <property type="project" value="TreeGrafter"/>
</dbReference>
<dbReference type="SUPFAM" id="SSF55785">
    <property type="entry name" value="PYP-like sensor domain (PAS domain)"/>
    <property type="match status" value="4"/>
</dbReference>
<keyword evidence="11 17" id="KW-1133">Transmembrane helix</keyword>
<dbReference type="InterPro" id="IPR001610">
    <property type="entry name" value="PAC"/>
</dbReference>
<keyword evidence="12" id="KW-0902">Two-component regulatory system</keyword>
<dbReference type="Gene3D" id="1.10.287.130">
    <property type="match status" value="1"/>
</dbReference>
<proteinExistence type="inferred from homology"/>
<dbReference type="Pfam" id="PF00512">
    <property type="entry name" value="HisKA"/>
    <property type="match status" value="1"/>
</dbReference>
<dbReference type="Gene3D" id="3.40.50.2300">
    <property type="match status" value="1"/>
</dbReference>
<dbReference type="Gene3D" id="2.10.70.100">
    <property type="match status" value="1"/>
</dbReference>
<evidence type="ECO:0000256" key="9">
    <source>
        <dbReference type="ARBA" id="ARBA00022777"/>
    </source>
</evidence>
<evidence type="ECO:0000256" key="17">
    <source>
        <dbReference type="SAM" id="Phobius"/>
    </source>
</evidence>
<dbReference type="Pfam" id="PF02518">
    <property type="entry name" value="HATPase_c"/>
    <property type="match status" value="1"/>
</dbReference>
<feature type="transmembrane region" description="Helical" evidence="17">
    <location>
        <begin position="273"/>
        <end position="292"/>
    </location>
</feature>
<dbReference type="SMART" id="SM00387">
    <property type="entry name" value="HATPase_c"/>
    <property type="match status" value="1"/>
</dbReference>
<dbReference type="Gene3D" id="3.30.450.20">
    <property type="entry name" value="PAS domain"/>
    <property type="match status" value="4"/>
</dbReference>
<evidence type="ECO:0000256" key="6">
    <source>
        <dbReference type="ARBA" id="ARBA00022679"/>
    </source>
</evidence>
<dbReference type="Gene3D" id="3.30.565.10">
    <property type="entry name" value="Histidine kinase-like ATPase, C-terminal domain"/>
    <property type="match status" value="1"/>
</dbReference>
<keyword evidence="7 17" id="KW-0812">Transmembrane</keyword>
<feature type="domain" description="PAC" evidence="21">
    <location>
        <begin position="692"/>
        <end position="744"/>
    </location>
</feature>
<evidence type="ECO:0000259" key="18">
    <source>
        <dbReference type="PROSITE" id="PS50109"/>
    </source>
</evidence>
<accession>U7QKW1</accession>
<dbReference type="CDD" id="cd00082">
    <property type="entry name" value="HisKA"/>
    <property type="match status" value="1"/>
</dbReference>
<evidence type="ECO:0000256" key="13">
    <source>
        <dbReference type="ARBA" id="ARBA00023136"/>
    </source>
</evidence>
<evidence type="ECO:0000256" key="16">
    <source>
        <dbReference type="SAM" id="Coils"/>
    </source>
</evidence>
<dbReference type="InterPro" id="IPR001789">
    <property type="entry name" value="Sig_transdc_resp-reg_receiver"/>
</dbReference>
<dbReference type="InterPro" id="IPR005467">
    <property type="entry name" value="His_kinase_dom"/>
</dbReference>
<evidence type="ECO:0000256" key="14">
    <source>
        <dbReference type="ARBA" id="ARBA00074306"/>
    </source>
</evidence>
<dbReference type="SMART" id="SM00086">
    <property type="entry name" value="PAC"/>
    <property type="match status" value="2"/>
</dbReference>
<dbReference type="InterPro" id="IPR000014">
    <property type="entry name" value="PAS"/>
</dbReference>
<dbReference type="SMART" id="SM00065">
    <property type="entry name" value="GAF"/>
    <property type="match status" value="2"/>
</dbReference>
<dbReference type="FunFam" id="1.10.287.130:FF:000004">
    <property type="entry name" value="Ethylene receptor 1"/>
    <property type="match status" value="1"/>
</dbReference>
<dbReference type="GO" id="GO:0006355">
    <property type="term" value="P:regulation of DNA-templated transcription"/>
    <property type="evidence" value="ECO:0007669"/>
    <property type="project" value="InterPro"/>
</dbReference>
<dbReference type="PANTHER" id="PTHR43047:SF72">
    <property type="entry name" value="OSMOSENSING HISTIDINE PROTEIN KINASE SLN1"/>
    <property type="match status" value="1"/>
</dbReference>
<keyword evidence="9" id="KW-0418">Kinase</keyword>
<keyword evidence="13 17" id="KW-0472">Membrane</keyword>
<evidence type="ECO:0000313" key="23">
    <source>
        <dbReference type="EMBL" id="ERT07755.1"/>
    </source>
</evidence>
<dbReference type="InterPro" id="IPR036890">
    <property type="entry name" value="HATPase_C_sf"/>
</dbReference>
<dbReference type="PROSITE" id="PS50109">
    <property type="entry name" value="HIS_KIN"/>
    <property type="match status" value="1"/>
</dbReference>
<dbReference type="Pfam" id="PF00989">
    <property type="entry name" value="PAS"/>
    <property type="match status" value="1"/>
</dbReference>
<keyword evidence="10" id="KW-0067">ATP-binding</keyword>
<evidence type="ECO:0000256" key="15">
    <source>
        <dbReference type="PROSITE-ProRule" id="PRU00169"/>
    </source>
</evidence>
<dbReference type="CDD" id="cd16922">
    <property type="entry name" value="HATPase_EvgS-ArcB-TorS-like"/>
    <property type="match status" value="1"/>
</dbReference>
<dbReference type="SMART" id="SM00091">
    <property type="entry name" value="PAS"/>
    <property type="match status" value="4"/>
</dbReference>
<keyword evidence="6" id="KW-0808">Transferase</keyword>
<evidence type="ECO:0000256" key="10">
    <source>
        <dbReference type="ARBA" id="ARBA00022840"/>
    </source>
</evidence>
<evidence type="ECO:0000256" key="7">
    <source>
        <dbReference type="ARBA" id="ARBA00022692"/>
    </source>
</evidence>
<dbReference type="EC" id="2.7.13.3" evidence="4"/>
<dbReference type="RefSeq" id="WP_023066071.1">
    <property type="nucleotide sequence ID" value="NZ_AUZM01000018.1"/>
</dbReference>
<feature type="domain" description="PAS" evidence="20">
    <location>
        <begin position="745"/>
        <end position="787"/>
    </location>
</feature>
<dbReference type="InterPro" id="IPR003594">
    <property type="entry name" value="HATPase_dom"/>
</dbReference>
<dbReference type="OrthoDB" id="433881at2"/>
<dbReference type="GO" id="GO:0000155">
    <property type="term" value="F:phosphorelay sensor kinase activity"/>
    <property type="evidence" value="ECO:0007669"/>
    <property type="project" value="InterPro"/>
</dbReference>
<dbReference type="PROSITE" id="PS50112">
    <property type="entry name" value="PAS"/>
    <property type="match status" value="4"/>
</dbReference>
<dbReference type="CDD" id="cd00130">
    <property type="entry name" value="PAS"/>
    <property type="match status" value="3"/>
</dbReference>
<keyword evidence="8" id="KW-0547">Nucleotide-binding</keyword>
<evidence type="ECO:0000256" key="1">
    <source>
        <dbReference type="ARBA" id="ARBA00000085"/>
    </source>
</evidence>
<comment type="similarity">
    <text evidence="3">In the N-terminal section; belongs to the phytochrome family.</text>
</comment>
<dbReference type="PROSITE" id="PS50839">
    <property type="entry name" value="CHASE"/>
    <property type="match status" value="1"/>
</dbReference>
<dbReference type="PANTHER" id="PTHR43047">
    <property type="entry name" value="TWO-COMPONENT HISTIDINE PROTEIN KINASE"/>
    <property type="match status" value="1"/>
</dbReference>
<feature type="transmembrane region" description="Helical" evidence="17">
    <location>
        <begin position="12"/>
        <end position="33"/>
    </location>
</feature>
<keyword evidence="5 15" id="KW-0597">Phosphoprotein</keyword>
<dbReference type="InterPro" id="IPR013655">
    <property type="entry name" value="PAS_fold_3"/>
</dbReference>
<comment type="catalytic activity">
    <reaction evidence="1">
        <text>ATP + protein L-histidine = ADP + protein N-phospho-L-histidine.</text>
        <dbReference type="EC" id="2.7.13.3"/>
    </reaction>
</comment>
<evidence type="ECO:0000256" key="5">
    <source>
        <dbReference type="ARBA" id="ARBA00022553"/>
    </source>
</evidence>
<feature type="domain" description="PAS" evidence="20">
    <location>
        <begin position="864"/>
        <end position="919"/>
    </location>
</feature>
<keyword evidence="16" id="KW-0175">Coiled coil</keyword>
<dbReference type="InterPro" id="IPR006189">
    <property type="entry name" value="CHASE_dom"/>
</dbReference>
<dbReference type="InterPro" id="IPR013767">
    <property type="entry name" value="PAS_fold"/>
</dbReference>
<feature type="domain" description="CHASE" evidence="22">
    <location>
        <begin position="126"/>
        <end position="204"/>
    </location>
</feature>
<gene>
    <name evidence="23" type="ORF">M595_2311</name>
</gene>
<dbReference type="NCBIfam" id="TIGR00229">
    <property type="entry name" value="sensory_box"/>
    <property type="match status" value="4"/>
</dbReference>
<evidence type="ECO:0000256" key="12">
    <source>
        <dbReference type="ARBA" id="ARBA00023012"/>
    </source>
</evidence>
<protein>
    <recommendedName>
        <fullName evidence="14">Circadian input-output histidine kinase CikA</fullName>
        <ecNumber evidence="4">2.7.13.3</ecNumber>
    </recommendedName>
</protein>
<comment type="caution">
    <text evidence="23">The sequence shown here is derived from an EMBL/GenBank/DDBJ whole genome shotgun (WGS) entry which is preliminary data.</text>
</comment>